<evidence type="ECO:0000313" key="2">
    <source>
        <dbReference type="Proteomes" id="UP000692954"/>
    </source>
</evidence>
<protein>
    <submittedName>
        <fullName evidence="1">Uncharacterized protein</fullName>
    </submittedName>
</protein>
<sequence>MSNLKYQRTKYSLRANIKMAKEYEDVTSFHLQIRGRQIFFKLFLKESGGGCFDLNGLKQGQLVELHAYFTFDPIQNPYFKSGWRTFFEGKYKNGKRYSNIQDQFQKLNRKLSQYNNELRQ</sequence>
<gene>
    <name evidence="1" type="ORF">PSON_ATCC_30995.1.T3090006</name>
</gene>
<dbReference type="Proteomes" id="UP000692954">
    <property type="component" value="Unassembled WGS sequence"/>
</dbReference>
<organism evidence="1 2">
    <name type="scientific">Paramecium sonneborni</name>
    <dbReference type="NCBI Taxonomy" id="65129"/>
    <lineage>
        <taxon>Eukaryota</taxon>
        <taxon>Sar</taxon>
        <taxon>Alveolata</taxon>
        <taxon>Ciliophora</taxon>
        <taxon>Intramacronucleata</taxon>
        <taxon>Oligohymenophorea</taxon>
        <taxon>Peniculida</taxon>
        <taxon>Parameciidae</taxon>
        <taxon>Paramecium</taxon>
    </lineage>
</organism>
<name>A0A8S1RQY1_9CILI</name>
<evidence type="ECO:0000313" key="1">
    <source>
        <dbReference type="EMBL" id="CAD8130628.1"/>
    </source>
</evidence>
<dbReference type="AlphaFoldDB" id="A0A8S1RQY1"/>
<comment type="caution">
    <text evidence="1">The sequence shown here is derived from an EMBL/GenBank/DDBJ whole genome shotgun (WGS) entry which is preliminary data.</text>
</comment>
<dbReference type="EMBL" id="CAJJDN010000309">
    <property type="protein sequence ID" value="CAD8130628.1"/>
    <property type="molecule type" value="Genomic_DNA"/>
</dbReference>
<reference evidence="1" key="1">
    <citation type="submission" date="2021-01" db="EMBL/GenBank/DDBJ databases">
        <authorList>
            <consortium name="Genoscope - CEA"/>
            <person name="William W."/>
        </authorList>
    </citation>
    <scope>NUCLEOTIDE SEQUENCE</scope>
</reference>
<proteinExistence type="predicted"/>
<keyword evidence="2" id="KW-1185">Reference proteome</keyword>
<accession>A0A8S1RQY1</accession>